<proteinExistence type="predicted"/>
<dbReference type="AlphaFoldDB" id="A0A1W1ZEG6"/>
<organism evidence="3 4">
    <name type="scientific">Fulvimarina manganoxydans</name>
    <dbReference type="NCBI Taxonomy" id="937218"/>
    <lineage>
        <taxon>Bacteria</taxon>
        <taxon>Pseudomonadati</taxon>
        <taxon>Pseudomonadota</taxon>
        <taxon>Alphaproteobacteria</taxon>
        <taxon>Hyphomicrobiales</taxon>
        <taxon>Aurantimonadaceae</taxon>
        <taxon>Fulvimarina</taxon>
    </lineage>
</organism>
<evidence type="ECO:0000313" key="4">
    <source>
        <dbReference type="Proteomes" id="UP000192656"/>
    </source>
</evidence>
<dbReference type="EMBL" id="FWXR01000002">
    <property type="protein sequence ID" value="SMC46551.1"/>
    <property type="molecule type" value="Genomic_DNA"/>
</dbReference>
<dbReference type="InterPro" id="IPR009936">
    <property type="entry name" value="DUF1468"/>
</dbReference>
<keyword evidence="4" id="KW-1185">Reference proteome</keyword>
<name>A0A1W1ZEG6_9HYPH</name>
<evidence type="ECO:0000256" key="1">
    <source>
        <dbReference type="SAM" id="Phobius"/>
    </source>
</evidence>
<feature type="transmembrane region" description="Helical" evidence="1">
    <location>
        <begin position="45"/>
        <end position="64"/>
    </location>
</feature>
<feature type="domain" description="DUF1468" evidence="2">
    <location>
        <begin position="14"/>
        <end position="154"/>
    </location>
</feature>
<keyword evidence="1" id="KW-0812">Transmembrane</keyword>
<keyword evidence="1" id="KW-0472">Membrane</keyword>
<dbReference type="RefSeq" id="WP_084408783.1">
    <property type="nucleotide sequence ID" value="NZ_FWXR01000002.1"/>
</dbReference>
<evidence type="ECO:0000313" key="3">
    <source>
        <dbReference type="EMBL" id="SMC46551.1"/>
    </source>
</evidence>
<gene>
    <name evidence="3" type="ORF">SAMN06297251_102353</name>
</gene>
<reference evidence="3 4" key="1">
    <citation type="submission" date="2017-04" db="EMBL/GenBank/DDBJ databases">
        <authorList>
            <person name="Afonso C.L."/>
            <person name="Miller P.J."/>
            <person name="Scott M.A."/>
            <person name="Spackman E."/>
            <person name="Goraichik I."/>
            <person name="Dimitrov K.M."/>
            <person name="Suarez D.L."/>
            <person name="Swayne D.E."/>
        </authorList>
    </citation>
    <scope>NUCLEOTIDE SEQUENCE [LARGE SCALE GENOMIC DNA]</scope>
    <source>
        <strain evidence="3 4">CGMCC 1.10972</strain>
    </source>
</reference>
<sequence length="162" mass="17787">MLSRRIEFVLSASVVLFGLFLWFVAVPHGIVTPSSMRSILLSPAFWPTILAIALTASGILLALAQMRRRSEDMGEDVEPFARSETMRLVGFVALAALYFEAISWIGMVWASVLAFALFVFLTGAPNKIIGLVAALVLPILLFAFFYHVAGVNIPQSDFLRLP</sequence>
<feature type="transmembrane region" description="Helical" evidence="1">
    <location>
        <begin position="128"/>
        <end position="149"/>
    </location>
</feature>
<dbReference type="Pfam" id="PF07331">
    <property type="entry name" value="TctB"/>
    <property type="match status" value="1"/>
</dbReference>
<protein>
    <submittedName>
        <fullName evidence="3">Tripartite tricarboxylate transporter TctB family protein</fullName>
    </submittedName>
</protein>
<feature type="transmembrane region" description="Helical" evidence="1">
    <location>
        <begin position="89"/>
        <end position="122"/>
    </location>
</feature>
<keyword evidence="1" id="KW-1133">Transmembrane helix</keyword>
<dbReference type="OrthoDB" id="7064868at2"/>
<dbReference type="STRING" id="937218.SAMN06297251_102353"/>
<dbReference type="Proteomes" id="UP000192656">
    <property type="component" value="Unassembled WGS sequence"/>
</dbReference>
<feature type="transmembrane region" description="Helical" evidence="1">
    <location>
        <begin position="7"/>
        <end position="25"/>
    </location>
</feature>
<evidence type="ECO:0000259" key="2">
    <source>
        <dbReference type="Pfam" id="PF07331"/>
    </source>
</evidence>
<accession>A0A1W1ZEG6</accession>